<name>A0ACB6ZII5_THEGA</name>
<protein>
    <submittedName>
        <fullName evidence="1">Uncharacterized protein</fullName>
    </submittedName>
</protein>
<sequence>MHEVVSLVLDGPFSRVADLTNMFSSPSEEGTILVRQVLWDLWPPTSCDYQLEVVTKALDGADVLAILPIGAGKTAILTTFIFVLNYNGRKYGQTFGAQCAISSQSDLSRHES</sequence>
<dbReference type="EMBL" id="MU118005">
    <property type="protein sequence ID" value="KAF9648961.1"/>
    <property type="molecule type" value="Genomic_DNA"/>
</dbReference>
<comment type="caution">
    <text evidence="1">The sequence shown here is derived from an EMBL/GenBank/DDBJ whole genome shotgun (WGS) entry which is preliminary data.</text>
</comment>
<gene>
    <name evidence="1" type="ORF">BDM02DRAFT_3128723</name>
</gene>
<reference evidence="1" key="1">
    <citation type="submission" date="2019-10" db="EMBL/GenBank/DDBJ databases">
        <authorList>
            <consortium name="DOE Joint Genome Institute"/>
            <person name="Kuo A."/>
            <person name="Miyauchi S."/>
            <person name="Kiss E."/>
            <person name="Drula E."/>
            <person name="Kohler A."/>
            <person name="Sanchez-Garcia M."/>
            <person name="Andreopoulos B."/>
            <person name="Barry K.W."/>
            <person name="Bonito G."/>
            <person name="Buee M."/>
            <person name="Carver A."/>
            <person name="Chen C."/>
            <person name="Cichocki N."/>
            <person name="Clum A."/>
            <person name="Culley D."/>
            <person name="Crous P.W."/>
            <person name="Fauchery L."/>
            <person name="Girlanda M."/>
            <person name="Hayes R."/>
            <person name="Keri Z."/>
            <person name="Labutti K."/>
            <person name="Lipzen A."/>
            <person name="Lombard V."/>
            <person name="Magnuson J."/>
            <person name="Maillard F."/>
            <person name="Morin E."/>
            <person name="Murat C."/>
            <person name="Nolan M."/>
            <person name="Ohm R."/>
            <person name="Pangilinan J."/>
            <person name="Pereira M."/>
            <person name="Perotto S."/>
            <person name="Peter M."/>
            <person name="Riley R."/>
            <person name="Sitrit Y."/>
            <person name="Stielow B."/>
            <person name="Szollosi G."/>
            <person name="Zifcakova L."/>
            <person name="Stursova M."/>
            <person name="Spatafora J.W."/>
            <person name="Tedersoo L."/>
            <person name="Vaario L.-M."/>
            <person name="Yamada A."/>
            <person name="Yan M."/>
            <person name="Wang P."/>
            <person name="Xu J."/>
            <person name="Bruns T."/>
            <person name="Baldrian P."/>
            <person name="Vilgalys R."/>
            <person name="Henrissat B."/>
            <person name="Grigoriev I.V."/>
            <person name="Hibbett D."/>
            <person name="Nagy L.G."/>
            <person name="Martin F.M."/>
        </authorList>
    </citation>
    <scope>NUCLEOTIDE SEQUENCE</scope>
    <source>
        <strain evidence="1">P2</strain>
    </source>
</reference>
<organism evidence="1 2">
    <name type="scientific">Thelephora ganbajun</name>
    <name type="common">Ganba fungus</name>
    <dbReference type="NCBI Taxonomy" id="370292"/>
    <lineage>
        <taxon>Eukaryota</taxon>
        <taxon>Fungi</taxon>
        <taxon>Dikarya</taxon>
        <taxon>Basidiomycota</taxon>
        <taxon>Agaricomycotina</taxon>
        <taxon>Agaricomycetes</taxon>
        <taxon>Thelephorales</taxon>
        <taxon>Thelephoraceae</taxon>
        <taxon>Thelephora</taxon>
    </lineage>
</organism>
<reference evidence="1" key="2">
    <citation type="journal article" date="2020" name="Nat. Commun.">
        <title>Large-scale genome sequencing of mycorrhizal fungi provides insights into the early evolution of symbiotic traits.</title>
        <authorList>
            <person name="Miyauchi S."/>
            <person name="Kiss E."/>
            <person name="Kuo A."/>
            <person name="Drula E."/>
            <person name="Kohler A."/>
            <person name="Sanchez-Garcia M."/>
            <person name="Morin E."/>
            <person name="Andreopoulos B."/>
            <person name="Barry K.W."/>
            <person name="Bonito G."/>
            <person name="Buee M."/>
            <person name="Carver A."/>
            <person name="Chen C."/>
            <person name="Cichocki N."/>
            <person name="Clum A."/>
            <person name="Culley D."/>
            <person name="Crous P.W."/>
            <person name="Fauchery L."/>
            <person name="Girlanda M."/>
            <person name="Hayes R.D."/>
            <person name="Keri Z."/>
            <person name="LaButti K."/>
            <person name="Lipzen A."/>
            <person name="Lombard V."/>
            <person name="Magnuson J."/>
            <person name="Maillard F."/>
            <person name="Murat C."/>
            <person name="Nolan M."/>
            <person name="Ohm R.A."/>
            <person name="Pangilinan J."/>
            <person name="Pereira M.F."/>
            <person name="Perotto S."/>
            <person name="Peter M."/>
            <person name="Pfister S."/>
            <person name="Riley R."/>
            <person name="Sitrit Y."/>
            <person name="Stielow J.B."/>
            <person name="Szollosi G."/>
            <person name="Zifcakova L."/>
            <person name="Stursova M."/>
            <person name="Spatafora J.W."/>
            <person name="Tedersoo L."/>
            <person name="Vaario L.M."/>
            <person name="Yamada A."/>
            <person name="Yan M."/>
            <person name="Wang P."/>
            <person name="Xu J."/>
            <person name="Bruns T."/>
            <person name="Baldrian P."/>
            <person name="Vilgalys R."/>
            <person name="Dunand C."/>
            <person name="Henrissat B."/>
            <person name="Grigoriev I.V."/>
            <person name="Hibbett D."/>
            <person name="Nagy L.G."/>
            <person name="Martin F.M."/>
        </authorList>
    </citation>
    <scope>NUCLEOTIDE SEQUENCE</scope>
    <source>
        <strain evidence="1">P2</strain>
    </source>
</reference>
<proteinExistence type="predicted"/>
<keyword evidence="2" id="KW-1185">Reference proteome</keyword>
<dbReference type="Proteomes" id="UP000886501">
    <property type="component" value="Unassembled WGS sequence"/>
</dbReference>
<accession>A0ACB6ZII5</accession>
<evidence type="ECO:0000313" key="1">
    <source>
        <dbReference type="EMBL" id="KAF9648961.1"/>
    </source>
</evidence>
<evidence type="ECO:0000313" key="2">
    <source>
        <dbReference type="Proteomes" id="UP000886501"/>
    </source>
</evidence>